<sequence>MVYGEGLADGPNRQSTLELNSSQYVCGQDYIIYAWSFNPVGQSAEFAEYQFTVTMPPCQPACLNRSATCVLAANECCADMGCLQLIDESWVCATVPGPPAAINVTIVDNTAEVNVQQPADMGADGTASITYRLLGGNTQGGSNFTITTAGSITADPTWKKITLTSGEGPECDAIYTLTIWAINGVGESLTSAAYSYDGGNTFTIPCSGGGIPG</sequence>
<accession>A0A9D4YY82</accession>
<dbReference type="AlphaFoldDB" id="A0A9D4YY82"/>
<organism evidence="1 2">
    <name type="scientific">Chlorella vulgaris</name>
    <name type="common">Green alga</name>
    <dbReference type="NCBI Taxonomy" id="3077"/>
    <lineage>
        <taxon>Eukaryota</taxon>
        <taxon>Viridiplantae</taxon>
        <taxon>Chlorophyta</taxon>
        <taxon>core chlorophytes</taxon>
        <taxon>Trebouxiophyceae</taxon>
        <taxon>Chlorellales</taxon>
        <taxon>Chlorellaceae</taxon>
        <taxon>Chlorella clade</taxon>
        <taxon>Chlorella</taxon>
    </lineage>
</organism>
<gene>
    <name evidence="1" type="ORF">D9Q98_004749</name>
</gene>
<evidence type="ECO:0000313" key="1">
    <source>
        <dbReference type="EMBL" id="KAI3431704.1"/>
    </source>
</evidence>
<dbReference type="Proteomes" id="UP001055712">
    <property type="component" value="Unassembled WGS sequence"/>
</dbReference>
<reference evidence="1" key="2">
    <citation type="submission" date="2020-11" db="EMBL/GenBank/DDBJ databases">
        <authorList>
            <person name="Cecchin M."/>
            <person name="Marcolungo L."/>
            <person name="Rossato M."/>
            <person name="Girolomoni L."/>
            <person name="Cosentino E."/>
            <person name="Cuine S."/>
            <person name="Li-Beisson Y."/>
            <person name="Delledonne M."/>
            <person name="Ballottari M."/>
        </authorList>
    </citation>
    <scope>NUCLEOTIDE SEQUENCE</scope>
    <source>
        <strain evidence="1">211/11P</strain>
        <tissue evidence="1">Whole cell</tissue>
    </source>
</reference>
<dbReference type="InterPro" id="IPR036116">
    <property type="entry name" value="FN3_sf"/>
</dbReference>
<comment type="caution">
    <text evidence="1">The sequence shown here is derived from an EMBL/GenBank/DDBJ whole genome shotgun (WGS) entry which is preliminary data.</text>
</comment>
<proteinExistence type="predicted"/>
<name>A0A9D4YY82_CHLVU</name>
<keyword evidence="2" id="KW-1185">Reference proteome</keyword>
<evidence type="ECO:0000313" key="2">
    <source>
        <dbReference type="Proteomes" id="UP001055712"/>
    </source>
</evidence>
<dbReference type="SUPFAM" id="SSF49265">
    <property type="entry name" value="Fibronectin type III"/>
    <property type="match status" value="1"/>
</dbReference>
<reference evidence="1" key="1">
    <citation type="journal article" date="2019" name="Plant J.">
        <title>Chlorella vulgaris genome assembly and annotation reveals the molecular basis for metabolic acclimation to high light conditions.</title>
        <authorList>
            <person name="Cecchin M."/>
            <person name="Marcolungo L."/>
            <person name="Rossato M."/>
            <person name="Girolomoni L."/>
            <person name="Cosentino E."/>
            <person name="Cuine S."/>
            <person name="Li-Beisson Y."/>
            <person name="Delledonne M."/>
            <person name="Ballottari M."/>
        </authorList>
    </citation>
    <scope>NUCLEOTIDE SEQUENCE</scope>
    <source>
        <strain evidence="1">211/11P</strain>
    </source>
</reference>
<dbReference type="EMBL" id="SIDB01000006">
    <property type="protein sequence ID" value="KAI3431704.1"/>
    <property type="molecule type" value="Genomic_DNA"/>
</dbReference>
<protein>
    <submittedName>
        <fullName evidence="1">Uncharacterized protein</fullName>
    </submittedName>
</protein>